<evidence type="ECO:0000313" key="2">
    <source>
        <dbReference type="EMBL" id="OMJ76187.1"/>
    </source>
</evidence>
<dbReference type="Proteomes" id="UP000187209">
    <property type="component" value="Unassembled WGS sequence"/>
</dbReference>
<name>A0A1R2BHD4_9CILI</name>
<dbReference type="AlphaFoldDB" id="A0A1R2BHD4"/>
<reference evidence="2 3" key="1">
    <citation type="submission" date="2016-11" db="EMBL/GenBank/DDBJ databases">
        <title>The macronuclear genome of Stentor coeruleus: a giant cell with tiny introns.</title>
        <authorList>
            <person name="Slabodnick M."/>
            <person name="Ruby J.G."/>
            <person name="Reiff S.B."/>
            <person name="Swart E.C."/>
            <person name="Gosai S."/>
            <person name="Prabakaran S."/>
            <person name="Witkowska E."/>
            <person name="Larue G.E."/>
            <person name="Fisher S."/>
            <person name="Freeman R.M."/>
            <person name="Gunawardena J."/>
            <person name="Chu W."/>
            <person name="Stover N.A."/>
            <person name="Gregory B.D."/>
            <person name="Nowacki M."/>
            <person name="Derisi J."/>
            <person name="Roy S.W."/>
            <person name="Marshall W.F."/>
            <person name="Sood P."/>
        </authorList>
    </citation>
    <scope>NUCLEOTIDE SEQUENCE [LARGE SCALE GENOMIC DNA]</scope>
    <source>
        <strain evidence="2">WM001</strain>
    </source>
</reference>
<proteinExistence type="predicted"/>
<keyword evidence="3" id="KW-1185">Reference proteome</keyword>
<feature type="coiled-coil region" evidence="1">
    <location>
        <begin position="63"/>
        <end position="161"/>
    </location>
</feature>
<organism evidence="2 3">
    <name type="scientific">Stentor coeruleus</name>
    <dbReference type="NCBI Taxonomy" id="5963"/>
    <lineage>
        <taxon>Eukaryota</taxon>
        <taxon>Sar</taxon>
        <taxon>Alveolata</taxon>
        <taxon>Ciliophora</taxon>
        <taxon>Postciliodesmatophora</taxon>
        <taxon>Heterotrichea</taxon>
        <taxon>Heterotrichida</taxon>
        <taxon>Stentoridae</taxon>
        <taxon>Stentor</taxon>
    </lineage>
</organism>
<sequence length="301" mass="35742">MFAPYHTEEQKYNMKTIENLRHTEYLEKLERRLENRKTKEQIFNHKNSLEFPLPVIHDKKSYAQELVKQIAEKEIRKKQEEIDKQKPAISENFSGYPNLPQTPPQIRRERELARKKKVKDELEQQIYDKNNRAQSNKSHEIEHEKEQNHKVLRKIEEDQQAKILKKNHEREVLLDSWQKSSKSKEIKNLIKNLDEKIFKPRSNSITTKAQANFSPVPQSNFINTSSITQLKSIEKPNCTDKSTQILEKMDKRHESSYQIRIKKLMKNVKESRNVISSSLSPKNFLAKIKFPLKKAKFLKAN</sequence>
<dbReference type="OrthoDB" id="325826at2759"/>
<protein>
    <submittedName>
        <fullName evidence="2">Uncharacterized protein</fullName>
    </submittedName>
</protein>
<dbReference type="EMBL" id="MPUH01000645">
    <property type="protein sequence ID" value="OMJ76187.1"/>
    <property type="molecule type" value="Genomic_DNA"/>
</dbReference>
<accession>A0A1R2BHD4</accession>
<evidence type="ECO:0000256" key="1">
    <source>
        <dbReference type="SAM" id="Coils"/>
    </source>
</evidence>
<keyword evidence="1" id="KW-0175">Coiled coil</keyword>
<gene>
    <name evidence="2" type="ORF">SteCoe_24482</name>
</gene>
<comment type="caution">
    <text evidence="2">The sequence shown here is derived from an EMBL/GenBank/DDBJ whole genome shotgun (WGS) entry which is preliminary data.</text>
</comment>
<evidence type="ECO:0000313" key="3">
    <source>
        <dbReference type="Proteomes" id="UP000187209"/>
    </source>
</evidence>